<evidence type="ECO:0000313" key="15">
    <source>
        <dbReference type="EMBL" id="WFC95006.1"/>
    </source>
</evidence>
<keyword evidence="4 10" id="KW-0442">Lipid degradation</keyword>
<keyword evidence="13" id="KW-0472">Membrane</keyword>
<dbReference type="InterPro" id="IPR027486">
    <property type="entry name" value="Ribosomal_uS10_dom"/>
</dbReference>
<evidence type="ECO:0000259" key="14">
    <source>
        <dbReference type="PROSITE" id="PS51210"/>
    </source>
</evidence>
<evidence type="ECO:0000256" key="3">
    <source>
        <dbReference type="ARBA" id="ARBA00022801"/>
    </source>
</evidence>
<evidence type="ECO:0000256" key="6">
    <source>
        <dbReference type="ARBA" id="ARBA00023098"/>
    </source>
</evidence>
<dbReference type="SMART" id="SM01403">
    <property type="entry name" value="Ribosomal_S10"/>
    <property type="match status" value="1"/>
</dbReference>
<feature type="region of interest" description="Disordered" evidence="12">
    <location>
        <begin position="408"/>
        <end position="437"/>
    </location>
</feature>
<keyword evidence="7" id="KW-0687">Ribonucleoprotein</keyword>
<comment type="function">
    <text evidence="8">Involved in mitochondrial genome encoded proteins translation. Involved in the binding of tRNA to the ribosomes.</text>
</comment>
<keyword evidence="3 10" id="KW-0378">Hydrolase</keyword>
<evidence type="ECO:0000313" key="16">
    <source>
        <dbReference type="Proteomes" id="UP001216638"/>
    </source>
</evidence>
<dbReference type="GO" id="GO:0005840">
    <property type="term" value="C:ribosome"/>
    <property type="evidence" value="ECO:0007669"/>
    <property type="project" value="UniProtKB-KW"/>
</dbReference>
<dbReference type="Pfam" id="PF00338">
    <property type="entry name" value="Ribosomal_S10"/>
    <property type="match status" value="1"/>
</dbReference>
<dbReference type="InterPro" id="IPR002642">
    <property type="entry name" value="LysoPLipase_cat_dom"/>
</dbReference>
<feature type="region of interest" description="Disordered" evidence="12">
    <location>
        <begin position="575"/>
        <end position="601"/>
    </location>
</feature>
<keyword evidence="5" id="KW-0689">Ribosomal protein</keyword>
<gene>
    <name evidence="15" type="ORF">MBRA1_001646</name>
</gene>
<dbReference type="Gene3D" id="3.30.70.600">
    <property type="entry name" value="Ribosomal protein S10 domain"/>
    <property type="match status" value="1"/>
</dbReference>
<accession>A0AAF0DUG2</accession>
<keyword evidence="13" id="KW-1133">Transmembrane helix</keyword>
<dbReference type="Gene3D" id="3.40.1090.10">
    <property type="entry name" value="Cytosolic phospholipase A2 catalytic domain"/>
    <property type="match status" value="2"/>
</dbReference>
<dbReference type="PANTHER" id="PTHR10728">
    <property type="entry name" value="CYTOSOLIC PHOSPHOLIPASE A2"/>
    <property type="match status" value="1"/>
</dbReference>
<dbReference type="InterPro" id="IPR036838">
    <property type="entry name" value="Ribosomal_uS10_dom_sf"/>
</dbReference>
<keyword evidence="16" id="KW-1185">Reference proteome</keyword>
<dbReference type="GO" id="GO:0046475">
    <property type="term" value="P:glycerophospholipid catabolic process"/>
    <property type="evidence" value="ECO:0007669"/>
    <property type="project" value="TreeGrafter"/>
</dbReference>
<name>A0AAF0DUG2_9BASI</name>
<evidence type="ECO:0000256" key="12">
    <source>
        <dbReference type="SAM" id="MobiDB-lite"/>
    </source>
</evidence>
<comment type="subunit">
    <text evidence="9">Part of the mitochondrial small ribosomal subunit.</text>
</comment>
<dbReference type="Proteomes" id="UP001216638">
    <property type="component" value="Chromosome 2"/>
</dbReference>
<dbReference type="SUPFAM" id="SSF54999">
    <property type="entry name" value="Ribosomal protein S10"/>
    <property type="match status" value="1"/>
</dbReference>
<comment type="similarity">
    <text evidence="1">Belongs to the universal ribosomal protein uS10 family.</text>
</comment>
<feature type="compositionally biased region" description="Low complexity" evidence="12">
    <location>
        <begin position="417"/>
        <end position="437"/>
    </location>
</feature>
<evidence type="ECO:0000256" key="8">
    <source>
        <dbReference type="ARBA" id="ARBA00057689"/>
    </source>
</evidence>
<evidence type="ECO:0000256" key="1">
    <source>
        <dbReference type="ARBA" id="ARBA00007102"/>
    </source>
</evidence>
<feature type="domain" description="PLA2c" evidence="14">
    <location>
        <begin position="153"/>
        <end position="328"/>
    </location>
</feature>
<dbReference type="EC" id="3.1.1.5" evidence="11"/>
<dbReference type="GO" id="GO:0005829">
    <property type="term" value="C:cytosol"/>
    <property type="evidence" value="ECO:0007669"/>
    <property type="project" value="TreeGrafter"/>
</dbReference>
<feature type="compositionally biased region" description="Basic and acidic residues" evidence="12">
    <location>
        <begin position="686"/>
        <end position="697"/>
    </location>
</feature>
<comment type="catalytic activity">
    <reaction evidence="11">
        <text>a 1-acyl-sn-glycero-3-phosphocholine + H2O = sn-glycerol 3-phosphocholine + a fatty acid + H(+)</text>
        <dbReference type="Rhea" id="RHEA:15177"/>
        <dbReference type="ChEBI" id="CHEBI:15377"/>
        <dbReference type="ChEBI" id="CHEBI:15378"/>
        <dbReference type="ChEBI" id="CHEBI:16870"/>
        <dbReference type="ChEBI" id="CHEBI:28868"/>
        <dbReference type="ChEBI" id="CHEBI:58168"/>
        <dbReference type="EC" id="3.1.1.5"/>
    </reaction>
</comment>
<evidence type="ECO:0000256" key="13">
    <source>
        <dbReference type="SAM" id="Phobius"/>
    </source>
</evidence>
<evidence type="ECO:0000256" key="5">
    <source>
        <dbReference type="ARBA" id="ARBA00022980"/>
    </source>
</evidence>
<keyword evidence="6 10" id="KW-0443">Lipid metabolism</keyword>
<dbReference type="GO" id="GO:0004622">
    <property type="term" value="F:phosphatidylcholine lysophospholipase activity"/>
    <property type="evidence" value="ECO:0007669"/>
    <property type="project" value="UniProtKB-EC"/>
</dbReference>
<dbReference type="PROSITE" id="PS51210">
    <property type="entry name" value="PLA2C"/>
    <property type="match status" value="1"/>
</dbReference>
<dbReference type="FunFam" id="3.30.70.600:FF:000003">
    <property type="entry name" value="30S ribosomal protein S10"/>
    <property type="match status" value="1"/>
</dbReference>
<dbReference type="GO" id="GO:1990904">
    <property type="term" value="C:ribonucleoprotein complex"/>
    <property type="evidence" value="ECO:0007669"/>
    <property type="project" value="UniProtKB-KW"/>
</dbReference>
<dbReference type="SUPFAM" id="SSF52151">
    <property type="entry name" value="FabD/lysophospholipase-like"/>
    <property type="match status" value="1"/>
</dbReference>
<evidence type="ECO:0000256" key="4">
    <source>
        <dbReference type="ARBA" id="ARBA00022963"/>
    </source>
</evidence>
<protein>
    <recommendedName>
        <fullName evidence="11">Lysophospholipase</fullName>
        <ecNumber evidence="11">3.1.1.5</ecNumber>
    </recommendedName>
</protein>
<comment type="similarity">
    <text evidence="2 11">Belongs to the lysophospholipase family.</text>
</comment>
<organism evidence="15 16">
    <name type="scientific">Malassezia brasiliensis</name>
    <dbReference type="NCBI Taxonomy" id="1821822"/>
    <lineage>
        <taxon>Eukaryota</taxon>
        <taxon>Fungi</taxon>
        <taxon>Dikarya</taxon>
        <taxon>Basidiomycota</taxon>
        <taxon>Ustilaginomycotina</taxon>
        <taxon>Malasseziomycetes</taxon>
        <taxon>Malasseziales</taxon>
        <taxon>Malasseziaceae</taxon>
        <taxon>Malassezia</taxon>
    </lineage>
</organism>
<keyword evidence="13" id="KW-0812">Transmembrane</keyword>
<feature type="region of interest" description="Disordered" evidence="12">
    <location>
        <begin position="678"/>
        <end position="709"/>
    </location>
</feature>
<feature type="region of interest" description="Disordered" evidence="12">
    <location>
        <begin position="876"/>
        <end position="908"/>
    </location>
</feature>
<dbReference type="PANTHER" id="PTHR10728:SF40">
    <property type="entry name" value="PATATIN FAMILY PROTEIN"/>
    <property type="match status" value="1"/>
</dbReference>
<evidence type="ECO:0000256" key="2">
    <source>
        <dbReference type="ARBA" id="ARBA00008780"/>
    </source>
</evidence>
<proteinExistence type="inferred from homology"/>
<feature type="compositionally biased region" description="Low complexity" evidence="12">
    <location>
        <begin position="575"/>
        <end position="587"/>
    </location>
</feature>
<sequence>MAWLHRIRSSPAYLYIKCYLICTLVTLFAARPISSRLRPGGHWVWYESTEGGHGATSWGRMQAMLANATRRGDGAGEAEAAAMSMATDTEAPSTSWWQERRFPYLFPPPQLPLNLPPPPRLTALPRLQRWRWRWSDLSRLVAQVDHDAQDTTTYPELAWDAKVRCSPELHDDEVAFIAQRRRRISSEGNNALAHFLQLPEGTYVHPDDVPLIAIGGSGGGYRAMYGYAGFIKEAENTGLWQCTTWASGVSGSCWTIAALYTIASCSTDVLIGHLLAMAHEEAHPMSVQAMDRVARSKNGIYYLLGPLLRKSRGRSVSCRLMDFYATLVLSYQYLPRPLALFSTDCSYHGPNTAGPSTPGRESMEQGEYVPSEGMRRTSFQWSKVWQRAKLDEAAAPLPILTGVRRVWRPRPPKGQTAPASHEQPPAPHPAAVAHGTAPQSDVYEARQLVGGGYDWYEISPLELGSRNVGAWIPTWSYGRRFENGVSLKREPEVNLAMIVGQCTGAPAGPLTAYISTMLASIPEGTVMSTLLSWVNEFIKMKRWEKRWGNPIRAADEPNPFYGHGMDDRAISMPAASTTPSATRALPAQHTAAEPRTRPTSIVDQPYSDPAAEAIAMQSGPALGDARLGGTLTSDGLNARPGNGEQPAPPLFAPPLKELGESVHEAPQGVSTEAAAVAPEAATPEKSAADHVTPEKAASDGMPDAPTPEAAPDAATPFNALLTKLPHVQLPHMPKLPDIQMPTIPKLGDISVENPLRQRRGSDASITSSMSNYDPETFMAPLYDVPGSSAADAAAPSDGGPAPRHEWAWEHSKRLRLMDSGLSNNLPNHVLAREERDADVLISFDSSSDVKLGAAVERLHEFASECGLHVEIQPETQASNEAAKRAGEANAAHAQQRKEQGTEHTPEALRDEAERVRNEYEARLAQRFDGWRLRRGKPAGRAPDVRLVYCPLFPNAVQPGFDPSTAHYSTSYNLVWTVDQVRALLRTAMANVEEGSRSIEVIRAAVRDAYEARRARRLARAAPSSESSEPSVATELIPPVAPVKPTHGVHVATLQLKSYNQKTFDLDFFADFALRCAQALEIPTGGIASLPTRTSLWTVPRGPFVHKKSQENFWRRTHRRSIKVYDASDATVDRWLQFLRMHEMPGIASKVSLFRRYPLGIGKQLDTETLVDQRSEQAVREMAEEILRSHMKA</sequence>
<evidence type="ECO:0000256" key="10">
    <source>
        <dbReference type="PROSITE-ProRule" id="PRU00555"/>
    </source>
</evidence>
<dbReference type="InterPro" id="IPR016035">
    <property type="entry name" value="Acyl_Trfase/lysoPLipase"/>
</dbReference>
<dbReference type="Pfam" id="PF01735">
    <property type="entry name" value="PLA2_B"/>
    <property type="match status" value="1"/>
</dbReference>
<dbReference type="AlphaFoldDB" id="A0AAF0DUG2"/>
<dbReference type="GO" id="GO:0004623">
    <property type="term" value="F:phospholipase A2 activity"/>
    <property type="evidence" value="ECO:0007669"/>
    <property type="project" value="TreeGrafter"/>
</dbReference>
<feature type="region of interest" description="Disordered" evidence="12">
    <location>
        <begin position="621"/>
        <end position="655"/>
    </location>
</feature>
<reference evidence="15" key="1">
    <citation type="submission" date="2023-03" db="EMBL/GenBank/DDBJ databases">
        <title>Mating type loci evolution in Malassezia.</title>
        <authorList>
            <person name="Coelho M.A."/>
        </authorList>
    </citation>
    <scope>NUCLEOTIDE SEQUENCE</scope>
    <source>
        <strain evidence="15">CBS 14135</strain>
    </source>
</reference>
<evidence type="ECO:0000256" key="11">
    <source>
        <dbReference type="RuleBase" id="RU362103"/>
    </source>
</evidence>
<feature type="compositionally biased region" description="Basic and acidic residues" evidence="12">
    <location>
        <begin position="895"/>
        <end position="908"/>
    </location>
</feature>
<evidence type="ECO:0000256" key="7">
    <source>
        <dbReference type="ARBA" id="ARBA00023274"/>
    </source>
</evidence>
<dbReference type="EMBL" id="CP119952">
    <property type="protein sequence ID" value="WFC95006.1"/>
    <property type="molecule type" value="Genomic_DNA"/>
</dbReference>
<evidence type="ECO:0000256" key="9">
    <source>
        <dbReference type="ARBA" id="ARBA00065857"/>
    </source>
</evidence>
<feature type="transmembrane region" description="Helical" evidence="13">
    <location>
        <begin position="12"/>
        <end position="30"/>
    </location>
</feature>